<dbReference type="InterPro" id="IPR012854">
    <property type="entry name" value="Cu_amine_oxidase-like_N"/>
</dbReference>
<keyword evidence="1" id="KW-0677">Repeat</keyword>
<dbReference type="SUPFAM" id="SSF101898">
    <property type="entry name" value="NHL repeat"/>
    <property type="match status" value="1"/>
</dbReference>
<dbReference type="Proteomes" id="UP001575622">
    <property type="component" value="Unassembled WGS sequence"/>
</dbReference>
<protein>
    <submittedName>
        <fullName evidence="5">Stalk domain-containing protein</fullName>
    </submittedName>
</protein>
<dbReference type="EMBL" id="JBHDLN010000021">
    <property type="protein sequence ID" value="MFB0846357.1"/>
    <property type="molecule type" value="Genomic_DNA"/>
</dbReference>
<evidence type="ECO:0000256" key="1">
    <source>
        <dbReference type="ARBA" id="ARBA00022737"/>
    </source>
</evidence>
<comment type="caution">
    <text evidence="5">The sequence shown here is derived from an EMBL/GenBank/DDBJ whole genome shotgun (WGS) entry which is preliminary data.</text>
</comment>
<evidence type="ECO:0000256" key="2">
    <source>
        <dbReference type="PROSITE-ProRule" id="PRU00504"/>
    </source>
</evidence>
<dbReference type="PANTHER" id="PTHR13833">
    <property type="match status" value="1"/>
</dbReference>
<proteinExistence type="predicted"/>
<dbReference type="Pfam" id="PF01436">
    <property type="entry name" value="NHL"/>
    <property type="match status" value="4"/>
</dbReference>
<name>A0ABV4V9I0_9BACL</name>
<evidence type="ECO:0000259" key="4">
    <source>
        <dbReference type="Pfam" id="PF07833"/>
    </source>
</evidence>
<keyword evidence="3" id="KW-0732">Signal</keyword>
<keyword evidence="6" id="KW-1185">Reference proteome</keyword>
<dbReference type="PANTHER" id="PTHR13833:SF71">
    <property type="entry name" value="NHL DOMAIN-CONTAINING PROTEIN"/>
    <property type="match status" value="1"/>
</dbReference>
<reference evidence="5 6" key="1">
    <citation type="submission" date="2024-09" db="EMBL/GenBank/DDBJ databases">
        <authorList>
            <person name="Makale K.P.P."/>
            <person name="Makhzoum A."/>
            <person name="Rantong G."/>
            <person name="Rahube T.O."/>
        </authorList>
    </citation>
    <scope>NUCLEOTIDE SEQUENCE [LARGE SCALE GENOMIC DNA]</scope>
    <source>
        <strain evidence="5 6">KM_D13</strain>
    </source>
</reference>
<evidence type="ECO:0000313" key="5">
    <source>
        <dbReference type="EMBL" id="MFB0846357.1"/>
    </source>
</evidence>
<sequence length="534" mass="55910">MKKATKRIAVSLLMSAMIGGASGAQAAEWSKDALLGENGQPLTEMTTLAGNGGLGSVDGAGASASFRMPGGLAVLKDGTVLVSDTRNQLIRKLSQGTVSTFAGAPYKQDVKGFPVGALLDGKSNASLFNEPQGLTADANGNVYVADSGNHAVRKIDTAGQVSTVAGSGLLGRKDGKGQDALFYRPTDVAVAADGTLYVADSLNHAIRSISPSGEVKTLNALSSRVVELFPGQVSPAGDFADGDLKSAKFNEPTALVLDAKGNLIVSDSGNQRIRYIDLQTGKVTTLAGGGQAATNKELHVQSGFADGSASDARFNFPMGLALTGEGGLVIADSQNHAIRYLLDGQVSTIAGAADRTTGNVDGIEGSAALHRPMDVGVRADGSILVADAYNNKLREVNLYRLPDGFPKDGAVKVVVDRQQIAFEAQPEIVNGRTMVPIRAITEALDYKVSFDDAARAVQLAKDGETIELYIGKTGIKRTVPGQEATVKPTDVEPYISQNLTFVPVRFFAEEIGMDVQWDEATRTAIVRSKTKLPK</sequence>
<feature type="signal peptide" evidence="3">
    <location>
        <begin position="1"/>
        <end position="26"/>
    </location>
</feature>
<dbReference type="RefSeq" id="WP_373956339.1">
    <property type="nucleotide sequence ID" value="NZ_JBHDLN010000021.1"/>
</dbReference>
<feature type="repeat" description="NHL" evidence="2">
    <location>
        <begin position="170"/>
        <end position="212"/>
    </location>
</feature>
<feature type="chain" id="PRO_5046240159" evidence="3">
    <location>
        <begin position="27"/>
        <end position="534"/>
    </location>
</feature>
<gene>
    <name evidence="5" type="ORF">ACEU3E_29590</name>
</gene>
<dbReference type="Pfam" id="PF07833">
    <property type="entry name" value="Cu_amine_oxidN1"/>
    <property type="match status" value="1"/>
</dbReference>
<dbReference type="SUPFAM" id="SSF55383">
    <property type="entry name" value="Copper amine oxidase, domain N"/>
    <property type="match status" value="1"/>
</dbReference>
<dbReference type="InterPro" id="IPR011042">
    <property type="entry name" value="6-blade_b-propeller_TolB-like"/>
</dbReference>
<evidence type="ECO:0000313" key="6">
    <source>
        <dbReference type="Proteomes" id="UP001575622"/>
    </source>
</evidence>
<organism evidence="5 6">
    <name type="scientific">Paenibacillus oleatilyticus</name>
    <dbReference type="NCBI Taxonomy" id="2594886"/>
    <lineage>
        <taxon>Bacteria</taxon>
        <taxon>Bacillati</taxon>
        <taxon>Bacillota</taxon>
        <taxon>Bacilli</taxon>
        <taxon>Bacillales</taxon>
        <taxon>Paenibacillaceae</taxon>
        <taxon>Paenibacillus</taxon>
    </lineage>
</organism>
<feature type="domain" description="Copper amine oxidase-like N-terminal" evidence="4">
    <location>
        <begin position="414"/>
        <end position="525"/>
    </location>
</feature>
<dbReference type="Gene3D" id="2.120.10.30">
    <property type="entry name" value="TolB, C-terminal domain"/>
    <property type="match status" value="4"/>
</dbReference>
<accession>A0ABV4V9I0</accession>
<evidence type="ECO:0000256" key="3">
    <source>
        <dbReference type="SAM" id="SignalP"/>
    </source>
</evidence>
<dbReference type="Gene3D" id="3.30.457.10">
    <property type="entry name" value="Copper amine oxidase-like, N-terminal domain"/>
    <property type="match status" value="1"/>
</dbReference>
<dbReference type="PROSITE" id="PS51125">
    <property type="entry name" value="NHL"/>
    <property type="match status" value="2"/>
</dbReference>
<dbReference type="InterPro" id="IPR036582">
    <property type="entry name" value="Mao_N_sf"/>
</dbReference>
<feature type="repeat" description="NHL" evidence="2">
    <location>
        <begin position="128"/>
        <end position="158"/>
    </location>
</feature>
<dbReference type="InterPro" id="IPR001258">
    <property type="entry name" value="NHL_repeat"/>
</dbReference>